<reference evidence="1" key="1">
    <citation type="submission" date="2022-03" db="EMBL/GenBank/DDBJ databases">
        <authorList>
            <person name="Alioto T."/>
            <person name="Alioto T."/>
            <person name="Gomez Garrido J."/>
        </authorList>
    </citation>
    <scope>NUCLEOTIDE SEQUENCE</scope>
</reference>
<keyword evidence="2" id="KW-1185">Reference proteome</keyword>
<proteinExistence type="predicted"/>
<dbReference type="AlphaFoldDB" id="A0AAD1W324"/>
<name>A0AAD1W324_PELCU</name>
<evidence type="ECO:0000313" key="1">
    <source>
        <dbReference type="EMBL" id="CAH2278478.1"/>
    </source>
</evidence>
<sequence>MITANENMLRPNSENVQLQDIKERFQNYIRNVKVMRSQLKATESITAPKRPEDEVTFIRGLYEEEIRNLQEKLGKNDQTQDGLIGQQNSLIGAEYQHSFRKSSDVIGLYRDDVAEVQDLLLVKMKELDNIQKANLGLRSELDVLKSLLEEEEEQ</sequence>
<evidence type="ECO:0000313" key="2">
    <source>
        <dbReference type="Proteomes" id="UP001295444"/>
    </source>
</evidence>
<protein>
    <submittedName>
        <fullName evidence="1">Uncharacterized protein</fullName>
    </submittedName>
</protein>
<dbReference type="Proteomes" id="UP001295444">
    <property type="component" value="Chromosome 03"/>
</dbReference>
<dbReference type="EMBL" id="OW240914">
    <property type="protein sequence ID" value="CAH2278478.1"/>
    <property type="molecule type" value="Genomic_DNA"/>
</dbReference>
<gene>
    <name evidence="1" type="ORF">PECUL_23A042153</name>
</gene>
<accession>A0AAD1W324</accession>
<organism evidence="1 2">
    <name type="scientific">Pelobates cultripes</name>
    <name type="common">Western spadefoot toad</name>
    <dbReference type="NCBI Taxonomy" id="61616"/>
    <lineage>
        <taxon>Eukaryota</taxon>
        <taxon>Metazoa</taxon>
        <taxon>Chordata</taxon>
        <taxon>Craniata</taxon>
        <taxon>Vertebrata</taxon>
        <taxon>Euteleostomi</taxon>
        <taxon>Amphibia</taxon>
        <taxon>Batrachia</taxon>
        <taxon>Anura</taxon>
        <taxon>Pelobatoidea</taxon>
        <taxon>Pelobatidae</taxon>
        <taxon>Pelobates</taxon>
    </lineage>
</organism>